<dbReference type="GO" id="GO:0003919">
    <property type="term" value="F:FMN adenylyltransferase activity"/>
    <property type="evidence" value="ECO:0007669"/>
    <property type="project" value="UniProtKB-EC"/>
</dbReference>
<evidence type="ECO:0000313" key="17">
    <source>
        <dbReference type="Proteomes" id="UP000647235"/>
    </source>
</evidence>
<dbReference type="PIRSF" id="PIRSF004491">
    <property type="entry name" value="FAD_Synth"/>
    <property type="match status" value="1"/>
</dbReference>
<evidence type="ECO:0000256" key="6">
    <source>
        <dbReference type="ARBA" id="ARBA00022695"/>
    </source>
</evidence>
<dbReference type="Gene3D" id="2.40.30.30">
    <property type="entry name" value="Riboflavin kinase-like"/>
    <property type="match status" value="1"/>
</dbReference>
<keyword evidence="11" id="KW-0511">Multifunctional enzyme</keyword>
<dbReference type="InterPro" id="IPR023465">
    <property type="entry name" value="Riboflavin_kinase_dom_sf"/>
</dbReference>
<organism evidence="16 17">
    <name type="scientific">Dorea hominis</name>
    <dbReference type="NCBI Taxonomy" id="2763040"/>
    <lineage>
        <taxon>Bacteria</taxon>
        <taxon>Bacillati</taxon>
        <taxon>Bacillota</taxon>
        <taxon>Clostridia</taxon>
        <taxon>Lachnospirales</taxon>
        <taxon>Lachnospiraceae</taxon>
        <taxon>Dorea</taxon>
    </lineage>
</organism>
<keyword evidence="3 14" id="KW-0285">Flavoprotein</keyword>
<keyword evidence="7 14" id="KW-0547">Nucleotide-binding</keyword>
<evidence type="ECO:0000256" key="7">
    <source>
        <dbReference type="ARBA" id="ARBA00022741"/>
    </source>
</evidence>
<dbReference type="PANTHER" id="PTHR22749:SF6">
    <property type="entry name" value="RIBOFLAVIN KINASE"/>
    <property type="match status" value="1"/>
</dbReference>
<evidence type="ECO:0000256" key="2">
    <source>
        <dbReference type="ARBA" id="ARBA00005201"/>
    </source>
</evidence>
<dbReference type="PANTHER" id="PTHR22749">
    <property type="entry name" value="RIBOFLAVIN KINASE/FMN ADENYLYLTRANSFERASE"/>
    <property type="match status" value="1"/>
</dbReference>
<accession>A0ABR7ETN4</accession>
<dbReference type="EC" id="2.7.1.26" evidence="14"/>
<dbReference type="CDD" id="cd02064">
    <property type="entry name" value="FAD_synthetase_N"/>
    <property type="match status" value="1"/>
</dbReference>
<comment type="catalytic activity">
    <reaction evidence="13 14">
        <text>FMN + ATP + H(+) = FAD + diphosphate</text>
        <dbReference type="Rhea" id="RHEA:17237"/>
        <dbReference type="ChEBI" id="CHEBI:15378"/>
        <dbReference type="ChEBI" id="CHEBI:30616"/>
        <dbReference type="ChEBI" id="CHEBI:33019"/>
        <dbReference type="ChEBI" id="CHEBI:57692"/>
        <dbReference type="ChEBI" id="CHEBI:58210"/>
        <dbReference type="EC" id="2.7.7.2"/>
    </reaction>
</comment>
<evidence type="ECO:0000256" key="13">
    <source>
        <dbReference type="ARBA" id="ARBA00049494"/>
    </source>
</evidence>
<evidence type="ECO:0000256" key="10">
    <source>
        <dbReference type="ARBA" id="ARBA00022840"/>
    </source>
</evidence>
<comment type="similarity">
    <text evidence="14">Belongs to the ribF family.</text>
</comment>
<evidence type="ECO:0000256" key="12">
    <source>
        <dbReference type="ARBA" id="ARBA00047880"/>
    </source>
</evidence>
<evidence type="ECO:0000256" key="8">
    <source>
        <dbReference type="ARBA" id="ARBA00022777"/>
    </source>
</evidence>
<keyword evidence="8 14" id="KW-0418">Kinase</keyword>
<dbReference type="NCBIfam" id="TIGR00083">
    <property type="entry name" value="ribF"/>
    <property type="match status" value="1"/>
</dbReference>
<dbReference type="NCBIfam" id="NF004162">
    <property type="entry name" value="PRK05627.1-5"/>
    <property type="match status" value="1"/>
</dbReference>
<dbReference type="Proteomes" id="UP000647235">
    <property type="component" value="Unassembled WGS sequence"/>
</dbReference>
<evidence type="ECO:0000256" key="5">
    <source>
        <dbReference type="ARBA" id="ARBA00022679"/>
    </source>
</evidence>
<keyword evidence="10 14" id="KW-0067">ATP-binding</keyword>
<dbReference type="EMBL" id="JACOOY010000005">
    <property type="protein sequence ID" value="MBC5664712.1"/>
    <property type="molecule type" value="Genomic_DNA"/>
</dbReference>
<dbReference type="SMART" id="SM00904">
    <property type="entry name" value="Flavokinase"/>
    <property type="match status" value="1"/>
</dbReference>
<keyword evidence="9 14" id="KW-0274">FAD</keyword>
<evidence type="ECO:0000259" key="15">
    <source>
        <dbReference type="SMART" id="SM00904"/>
    </source>
</evidence>
<keyword evidence="6 14" id="KW-0548">Nucleotidyltransferase</keyword>
<dbReference type="InterPro" id="IPR015864">
    <property type="entry name" value="FAD_synthase"/>
</dbReference>
<evidence type="ECO:0000256" key="1">
    <source>
        <dbReference type="ARBA" id="ARBA00004726"/>
    </source>
</evidence>
<comment type="catalytic activity">
    <reaction evidence="12 14">
        <text>riboflavin + ATP = FMN + ADP + H(+)</text>
        <dbReference type="Rhea" id="RHEA:14357"/>
        <dbReference type="ChEBI" id="CHEBI:15378"/>
        <dbReference type="ChEBI" id="CHEBI:30616"/>
        <dbReference type="ChEBI" id="CHEBI:57986"/>
        <dbReference type="ChEBI" id="CHEBI:58210"/>
        <dbReference type="ChEBI" id="CHEBI:456216"/>
        <dbReference type="EC" id="2.7.1.26"/>
    </reaction>
</comment>
<dbReference type="SUPFAM" id="SSF52374">
    <property type="entry name" value="Nucleotidylyl transferase"/>
    <property type="match status" value="1"/>
</dbReference>
<keyword evidence="5 14" id="KW-0808">Transferase</keyword>
<reference evidence="16 17" key="1">
    <citation type="submission" date="2020-08" db="EMBL/GenBank/DDBJ databases">
        <title>Genome public.</title>
        <authorList>
            <person name="Liu C."/>
            <person name="Sun Q."/>
        </authorList>
    </citation>
    <scope>NUCLEOTIDE SEQUENCE [LARGE SCALE GENOMIC DNA]</scope>
    <source>
        <strain evidence="16 17">NSJ-36</strain>
    </source>
</reference>
<dbReference type="InterPro" id="IPR004821">
    <property type="entry name" value="Cyt_trans-like"/>
</dbReference>
<dbReference type="SUPFAM" id="SSF82114">
    <property type="entry name" value="Riboflavin kinase-like"/>
    <property type="match status" value="1"/>
</dbReference>
<evidence type="ECO:0000313" key="16">
    <source>
        <dbReference type="EMBL" id="MBC5664712.1"/>
    </source>
</evidence>
<protein>
    <recommendedName>
        <fullName evidence="14">Riboflavin biosynthesis protein</fullName>
    </recommendedName>
    <domain>
        <recommendedName>
            <fullName evidence="14">Riboflavin kinase</fullName>
            <ecNumber evidence="14">2.7.1.26</ecNumber>
        </recommendedName>
        <alternativeName>
            <fullName evidence="14">Flavokinase</fullName>
        </alternativeName>
    </domain>
    <domain>
        <recommendedName>
            <fullName evidence="14">FMN adenylyltransferase</fullName>
            <ecNumber evidence="14">2.7.7.2</ecNumber>
        </recommendedName>
        <alternativeName>
            <fullName evidence="14">FAD pyrophosphorylase</fullName>
        </alternativeName>
        <alternativeName>
            <fullName evidence="14">FAD synthase</fullName>
        </alternativeName>
    </domain>
</protein>
<dbReference type="InterPro" id="IPR014729">
    <property type="entry name" value="Rossmann-like_a/b/a_fold"/>
</dbReference>
<evidence type="ECO:0000256" key="3">
    <source>
        <dbReference type="ARBA" id="ARBA00022630"/>
    </source>
</evidence>
<dbReference type="Pfam" id="PF06574">
    <property type="entry name" value="FAD_syn"/>
    <property type="match status" value="1"/>
</dbReference>
<gene>
    <name evidence="16" type="ORF">H8S07_05395</name>
</gene>
<comment type="pathway">
    <text evidence="1 14">Cofactor biosynthesis; FAD biosynthesis; FAD from FMN: step 1/1.</text>
</comment>
<dbReference type="GO" id="GO:0008531">
    <property type="term" value="F:riboflavin kinase activity"/>
    <property type="evidence" value="ECO:0007669"/>
    <property type="project" value="UniProtKB-EC"/>
</dbReference>
<comment type="pathway">
    <text evidence="2 14">Cofactor biosynthesis; FMN biosynthesis; FMN from riboflavin (ATP route): step 1/1.</text>
</comment>
<dbReference type="InterPro" id="IPR015865">
    <property type="entry name" value="Riboflavin_kinase_bac/euk"/>
</dbReference>
<evidence type="ECO:0000256" key="9">
    <source>
        <dbReference type="ARBA" id="ARBA00022827"/>
    </source>
</evidence>
<evidence type="ECO:0000256" key="11">
    <source>
        <dbReference type="ARBA" id="ARBA00023268"/>
    </source>
</evidence>
<name>A0ABR7ETN4_9FIRM</name>
<dbReference type="NCBIfam" id="TIGR00125">
    <property type="entry name" value="cyt_tran_rel"/>
    <property type="match status" value="1"/>
</dbReference>
<dbReference type="Gene3D" id="3.40.50.620">
    <property type="entry name" value="HUPs"/>
    <property type="match status" value="1"/>
</dbReference>
<dbReference type="EC" id="2.7.7.2" evidence="14"/>
<feature type="domain" description="Riboflavin kinase" evidence="15">
    <location>
        <begin position="172"/>
        <end position="297"/>
    </location>
</feature>
<dbReference type="RefSeq" id="WP_186855600.1">
    <property type="nucleotide sequence ID" value="NZ_JACOOY010000005.1"/>
</dbReference>
<comment type="caution">
    <text evidence="16">The sequence shown here is derived from an EMBL/GenBank/DDBJ whole genome shotgun (WGS) entry which is preliminary data.</text>
</comment>
<proteinExistence type="inferred from homology"/>
<dbReference type="InterPro" id="IPR002606">
    <property type="entry name" value="Riboflavin_kinase_bac"/>
</dbReference>
<dbReference type="Pfam" id="PF01687">
    <property type="entry name" value="Flavokinase"/>
    <property type="match status" value="1"/>
</dbReference>
<evidence type="ECO:0000256" key="14">
    <source>
        <dbReference type="PIRNR" id="PIRNR004491"/>
    </source>
</evidence>
<evidence type="ECO:0000256" key="4">
    <source>
        <dbReference type="ARBA" id="ARBA00022643"/>
    </source>
</evidence>
<dbReference type="InterPro" id="IPR023468">
    <property type="entry name" value="Riboflavin_kinase"/>
</dbReference>
<sequence>MQYIEGLNEYTETEKSAVTFGKFDGVHKGHQKLVEEVLRCCTNGNIKSVLCAFEMNKKDILMTPDERRERMDGKIDYLVECPFSDELRHMSAEDFIKKVIKGVFHAEYVVVGTDFHFGYGKEGDAHMLEAYAEKYHYKAIVVEKARFKHREISSSFIKSLVKDGSITTANYLLTYPYPVEGIVEHGKHLGSELGFPTCNVEWPAHKVLPPKGVYVSRVYIDGEVYGAISNIGVKPTVSDENRVLIESYLYGYSGDAYGKNVKIELLEFRRPEHKFSSIKEMQVRVRQDIQYVREYFEKE</sequence>
<keyword evidence="17" id="KW-1185">Reference proteome</keyword>
<keyword evidence="4 14" id="KW-0288">FMN</keyword>